<gene>
    <name evidence="2" type="ORF">SAMN04489708_10810</name>
</gene>
<evidence type="ECO:0000313" key="3">
    <source>
        <dbReference type="Proteomes" id="UP000199317"/>
    </source>
</evidence>
<dbReference type="EMBL" id="FNJL01000008">
    <property type="protein sequence ID" value="SDP13955.1"/>
    <property type="molecule type" value="Genomic_DNA"/>
</dbReference>
<dbReference type="AlphaFoldDB" id="A0A1H0QA70"/>
<keyword evidence="3" id="KW-1185">Reference proteome</keyword>
<feature type="region of interest" description="Disordered" evidence="1">
    <location>
        <begin position="1"/>
        <end position="27"/>
    </location>
</feature>
<evidence type="ECO:0000313" key="2">
    <source>
        <dbReference type="EMBL" id="SDP13955.1"/>
    </source>
</evidence>
<dbReference type="Proteomes" id="UP000199317">
    <property type="component" value="Unassembled WGS sequence"/>
</dbReference>
<reference evidence="3" key="1">
    <citation type="submission" date="2016-10" db="EMBL/GenBank/DDBJ databases">
        <authorList>
            <person name="Varghese N."/>
            <person name="Submissions S."/>
        </authorList>
    </citation>
    <scope>NUCLEOTIDE SEQUENCE [LARGE SCALE GENOMIC DNA]</scope>
    <source>
        <strain evidence="3">DSM 17101</strain>
    </source>
</reference>
<feature type="compositionally biased region" description="Pro residues" evidence="1">
    <location>
        <begin position="1"/>
        <end position="21"/>
    </location>
</feature>
<sequence length="289" mass="31428">MPALPPGPAPDPVLPPSPARPAPHAAPTDWDAFLRERLPLQVHAVESHIAADGTRVWLKRAAPVRGPGRHRAMALLAGMLGLPVLQPVPTPGGAEGIATEVRRLRAFSALGLRVPEVLAFSSDGLLTRDLGRPEVDTHSLGNEIEHHVEEGPETVLALWRQGLAAIAQVHAHGTCLSQAFARNLVRCPDGVVGYLDFEDDPAATLPLPVCQVRDLLCYAHSTALYLRAPDALAPARAETAAWTAAHGPEFRQTMDRALRRLAWLRRLPQDRRWGRDVQRVRAAYDLLAP</sequence>
<evidence type="ECO:0008006" key="4">
    <source>
        <dbReference type="Google" id="ProtNLM"/>
    </source>
</evidence>
<dbReference type="RefSeq" id="WP_092833494.1">
    <property type="nucleotide sequence ID" value="NZ_CP028290.1"/>
</dbReference>
<protein>
    <recommendedName>
        <fullName evidence="4">tRNA A-37 threonylcarbamoyl transferase component Bud32</fullName>
    </recommendedName>
</protein>
<accession>A0A1H0QA70</accession>
<name>A0A1H0QA70_9BURK</name>
<evidence type="ECO:0000256" key="1">
    <source>
        <dbReference type="SAM" id="MobiDB-lite"/>
    </source>
</evidence>
<dbReference type="OrthoDB" id="8028712at2"/>
<organism evidence="2 3">
    <name type="scientific">Paracidovorax cattleyae</name>
    <dbReference type="NCBI Taxonomy" id="80868"/>
    <lineage>
        <taxon>Bacteria</taxon>
        <taxon>Pseudomonadati</taxon>
        <taxon>Pseudomonadota</taxon>
        <taxon>Betaproteobacteria</taxon>
        <taxon>Burkholderiales</taxon>
        <taxon>Comamonadaceae</taxon>
        <taxon>Paracidovorax</taxon>
    </lineage>
</organism>
<proteinExistence type="predicted"/>